<evidence type="ECO:0000313" key="2">
    <source>
        <dbReference type="EMBL" id="TWT61282.1"/>
    </source>
</evidence>
<dbReference type="OrthoDB" id="282820at2"/>
<dbReference type="InterPro" id="IPR018490">
    <property type="entry name" value="cNMP-bd_dom_sf"/>
</dbReference>
<dbReference type="GO" id="GO:0003700">
    <property type="term" value="F:DNA-binding transcription factor activity"/>
    <property type="evidence" value="ECO:0007669"/>
    <property type="project" value="TreeGrafter"/>
</dbReference>
<keyword evidence="3" id="KW-1185">Reference proteome</keyword>
<dbReference type="GO" id="GO:0005829">
    <property type="term" value="C:cytosol"/>
    <property type="evidence" value="ECO:0007669"/>
    <property type="project" value="TreeGrafter"/>
</dbReference>
<accession>A0A5C5XHD3</accession>
<name>A0A5C5XHD3_9PLAN</name>
<dbReference type="AlphaFoldDB" id="A0A5C5XHD3"/>
<protein>
    <submittedName>
        <fullName evidence="2">DNA-binding transcriptional dual regulator Crp</fullName>
    </submittedName>
</protein>
<dbReference type="InterPro" id="IPR050397">
    <property type="entry name" value="Env_Response_Regulators"/>
</dbReference>
<dbReference type="CDD" id="cd00038">
    <property type="entry name" value="CAP_ED"/>
    <property type="match status" value="1"/>
</dbReference>
<dbReference type="EMBL" id="SJPG01000001">
    <property type="protein sequence ID" value="TWT61282.1"/>
    <property type="molecule type" value="Genomic_DNA"/>
</dbReference>
<reference evidence="2 3" key="1">
    <citation type="submission" date="2019-02" db="EMBL/GenBank/DDBJ databases">
        <title>Deep-cultivation of Planctomycetes and their phenomic and genomic characterization uncovers novel biology.</title>
        <authorList>
            <person name="Wiegand S."/>
            <person name="Jogler M."/>
            <person name="Boedeker C."/>
            <person name="Pinto D."/>
            <person name="Vollmers J."/>
            <person name="Rivas-Marin E."/>
            <person name="Kohn T."/>
            <person name="Peeters S.H."/>
            <person name="Heuer A."/>
            <person name="Rast P."/>
            <person name="Oberbeckmann S."/>
            <person name="Bunk B."/>
            <person name="Jeske O."/>
            <person name="Meyerdierks A."/>
            <person name="Storesund J.E."/>
            <person name="Kallscheuer N."/>
            <person name="Luecker S."/>
            <person name="Lage O.M."/>
            <person name="Pohl T."/>
            <person name="Merkel B.J."/>
            <person name="Hornburger P."/>
            <person name="Mueller R.-W."/>
            <person name="Bruemmer F."/>
            <person name="Labrenz M."/>
            <person name="Spormann A.M."/>
            <person name="Op Den Camp H."/>
            <person name="Overmann J."/>
            <person name="Amann R."/>
            <person name="Jetten M.S.M."/>
            <person name="Mascher T."/>
            <person name="Medema M.H."/>
            <person name="Devos D.P."/>
            <person name="Kaster A.-K."/>
            <person name="Ovreas L."/>
            <person name="Rohde M."/>
            <person name="Galperin M.Y."/>
            <person name="Jogler C."/>
        </authorList>
    </citation>
    <scope>NUCLEOTIDE SEQUENCE [LARGE SCALE GENOMIC DNA]</scope>
    <source>
        <strain evidence="2 3">Pan54</strain>
    </source>
</reference>
<dbReference type="InterPro" id="IPR000595">
    <property type="entry name" value="cNMP-bd_dom"/>
</dbReference>
<organism evidence="2 3">
    <name type="scientific">Rubinisphaera italica</name>
    <dbReference type="NCBI Taxonomy" id="2527969"/>
    <lineage>
        <taxon>Bacteria</taxon>
        <taxon>Pseudomonadati</taxon>
        <taxon>Planctomycetota</taxon>
        <taxon>Planctomycetia</taxon>
        <taxon>Planctomycetales</taxon>
        <taxon>Planctomycetaceae</taxon>
        <taxon>Rubinisphaera</taxon>
    </lineage>
</organism>
<comment type="caution">
    <text evidence="2">The sequence shown here is derived from an EMBL/GenBank/DDBJ whole genome shotgun (WGS) entry which is preliminary data.</text>
</comment>
<evidence type="ECO:0000259" key="1">
    <source>
        <dbReference type="PROSITE" id="PS50042"/>
    </source>
</evidence>
<dbReference type="InterPro" id="IPR014710">
    <property type="entry name" value="RmlC-like_jellyroll"/>
</dbReference>
<dbReference type="SUPFAM" id="SSF51206">
    <property type="entry name" value="cAMP-binding domain-like"/>
    <property type="match status" value="1"/>
</dbReference>
<gene>
    <name evidence="2" type="ORF">Pan54_20180</name>
</gene>
<dbReference type="PANTHER" id="PTHR24567:SF26">
    <property type="entry name" value="REGULATORY PROTEIN YEIL"/>
    <property type="match status" value="1"/>
</dbReference>
<dbReference type="RefSeq" id="WP_146503297.1">
    <property type="nucleotide sequence ID" value="NZ_SJPG01000001.1"/>
</dbReference>
<dbReference type="Proteomes" id="UP000316095">
    <property type="component" value="Unassembled WGS sequence"/>
</dbReference>
<dbReference type="Pfam" id="PF00027">
    <property type="entry name" value="cNMP_binding"/>
    <property type="match status" value="1"/>
</dbReference>
<feature type="domain" description="Cyclic nucleotide-binding" evidence="1">
    <location>
        <begin position="24"/>
        <end position="145"/>
    </location>
</feature>
<keyword evidence="2" id="KW-0238">DNA-binding</keyword>
<dbReference type="GO" id="GO:0003677">
    <property type="term" value="F:DNA binding"/>
    <property type="evidence" value="ECO:0007669"/>
    <property type="project" value="UniProtKB-KW"/>
</dbReference>
<dbReference type="PROSITE" id="PS50042">
    <property type="entry name" value="CNMP_BINDING_3"/>
    <property type="match status" value="1"/>
</dbReference>
<dbReference type="SMART" id="SM00100">
    <property type="entry name" value="cNMP"/>
    <property type="match status" value="1"/>
</dbReference>
<proteinExistence type="predicted"/>
<dbReference type="Gene3D" id="2.60.120.10">
    <property type="entry name" value="Jelly Rolls"/>
    <property type="match status" value="1"/>
</dbReference>
<dbReference type="PANTHER" id="PTHR24567">
    <property type="entry name" value="CRP FAMILY TRANSCRIPTIONAL REGULATORY PROTEIN"/>
    <property type="match status" value="1"/>
</dbReference>
<evidence type="ECO:0000313" key="3">
    <source>
        <dbReference type="Proteomes" id="UP000316095"/>
    </source>
</evidence>
<sequence>MSSNITDLINNSQATELDFKESPLLRGLNQKQIEIVVSVMEHLCYEANTLVLKQGEQNKGLWLISEGCCEVTRYSLNHEKHRVIAVLGPGTIFGEMSFFRKTPHSANVRTVSNSTVHMLSQEAFEQLRQDSSEIAATILINLVSVVSERLKLMDGWVCALTEQTEVPANNKYEEWHDFRAKLYREWNF</sequence>